<keyword evidence="1" id="KW-0472">Membrane</keyword>
<reference evidence="2" key="1">
    <citation type="submission" date="2020-05" db="EMBL/GenBank/DDBJ databases">
        <title>Phylogenomic resolution of chytrid fungi.</title>
        <authorList>
            <person name="Stajich J.E."/>
            <person name="Amses K."/>
            <person name="Simmons R."/>
            <person name="Seto K."/>
            <person name="Myers J."/>
            <person name="Bonds A."/>
            <person name="Quandt C.A."/>
            <person name="Barry K."/>
            <person name="Liu P."/>
            <person name="Grigoriev I."/>
            <person name="Longcore J.E."/>
            <person name="James T.Y."/>
        </authorList>
    </citation>
    <scope>NUCLEOTIDE SEQUENCE</scope>
    <source>
        <strain evidence="2">JEL0318</strain>
    </source>
</reference>
<sequence>MQNKDFSILKIATIILGIVVPLPLLITILYRWRHELTNLNTFRKYIIIVLFSVLLSPLAGTYKVLLDAICASQENGCVDTIYTQAESIGYMASYIISYGFIHLAAIFYLLTVIHRLQIFSPLLKLPRFLLPILKYTSIILGIAGWSEAE</sequence>
<evidence type="ECO:0000313" key="3">
    <source>
        <dbReference type="Proteomes" id="UP001212841"/>
    </source>
</evidence>
<feature type="transmembrane region" description="Helical" evidence="1">
    <location>
        <begin position="42"/>
        <end position="59"/>
    </location>
</feature>
<protein>
    <submittedName>
        <fullName evidence="2">Uncharacterized protein</fullName>
    </submittedName>
</protein>
<proteinExistence type="predicted"/>
<dbReference type="Proteomes" id="UP001212841">
    <property type="component" value="Unassembled WGS sequence"/>
</dbReference>
<evidence type="ECO:0000256" key="1">
    <source>
        <dbReference type="SAM" id="Phobius"/>
    </source>
</evidence>
<comment type="caution">
    <text evidence="2">The sequence shown here is derived from an EMBL/GenBank/DDBJ whole genome shotgun (WGS) entry which is preliminary data.</text>
</comment>
<evidence type="ECO:0000313" key="2">
    <source>
        <dbReference type="EMBL" id="KAJ3048513.1"/>
    </source>
</evidence>
<gene>
    <name evidence="2" type="ORF">HK097_010468</name>
</gene>
<accession>A0AAD5S7I9</accession>
<feature type="transmembrane region" description="Helical" evidence="1">
    <location>
        <begin position="6"/>
        <end position="30"/>
    </location>
</feature>
<name>A0AAD5S7I9_9FUNG</name>
<dbReference type="AlphaFoldDB" id="A0AAD5S7I9"/>
<organism evidence="2 3">
    <name type="scientific">Rhizophlyctis rosea</name>
    <dbReference type="NCBI Taxonomy" id="64517"/>
    <lineage>
        <taxon>Eukaryota</taxon>
        <taxon>Fungi</taxon>
        <taxon>Fungi incertae sedis</taxon>
        <taxon>Chytridiomycota</taxon>
        <taxon>Chytridiomycota incertae sedis</taxon>
        <taxon>Chytridiomycetes</taxon>
        <taxon>Rhizophlyctidales</taxon>
        <taxon>Rhizophlyctidaceae</taxon>
        <taxon>Rhizophlyctis</taxon>
    </lineage>
</organism>
<keyword evidence="1" id="KW-1133">Transmembrane helix</keyword>
<dbReference type="EMBL" id="JADGJD010000779">
    <property type="protein sequence ID" value="KAJ3048513.1"/>
    <property type="molecule type" value="Genomic_DNA"/>
</dbReference>
<feature type="transmembrane region" description="Helical" evidence="1">
    <location>
        <begin position="95"/>
        <end position="116"/>
    </location>
</feature>
<keyword evidence="1" id="KW-0812">Transmembrane</keyword>
<keyword evidence="3" id="KW-1185">Reference proteome</keyword>